<dbReference type="Gene3D" id="3.30.160.390">
    <property type="entry name" value="Integrase, DNA-binding domain"/>
    <property type="match status" value="1"/>
</dbReference>
<dbReference type="STRING" id="265719.SAMN04488509_10110"/>
<dbReference type="Gene3D" id="1.10.443.10">
    <property type="entry name" value="Intergrase catalytic core"/>
    <property type="match status" value="1"/>
</dbReference>
<dbReference type="Proteomes" id="UP000199603">
    <property type="component" value="Unassembled WGS sequence"/>
</dbReference>
<dbReference type="EMBL" id="FNAG01000001">
    <property type="protein sequence ID" value="SDD06102.1"/>
    <property type="molecule type" value="Genomic_DNA"/>
</dbReference>
<keyword evidence="3" id="KW-0238">DNA-binding</keyword>
<dbReference type="Pfam" id="PF13356">
    <property type="entry name" value="Arm-DNA-bind_3"/>
    <property type="match status" value="1"/>
</dbReference>
<evidence type="ECO:0000256" key="3">
    <source>
        <dbReference type="ARBA" id="ARBA00023125"/>
    </source>
</evidence>
<dbReference type="InterPro" id="IPR010998">
    <property type="entry name" value="Integrase_recombinase_N"/>
</dbReference>
<evidence type="ECO:0000256" key="1">
    <source>
        <dbReference type="ARBA" id="ARBA00008857"/>
    </source>
</evidence>
<dbReference type="GO" id="GO:0006310">
    <property type="term" value="P:DNA recombination"/>
    <property type="evidence" value="ECO:0007669"/>
    <property type="project" value="UniProtKB-KW"/>
</dbReference>
<name>A0A1G6RN65_9GAMM</name>
<dbReference type="GO" id="GO:0015074">
    <property type="term" value="P:DNA integration"/>
    <property type="evidence" value="ECO:0007669"/>
    <property type="project" value="UniProtKB-KW"/>
</dbReference>
<comment type="similarity">
    <text evidence="1">Belongs to the 'phage' integrase family.</text>
</comment>
<accession>A0A1G6RN65</accession>
<dbReference type="PANTHER" id="PTHR30629:SF2">
    <property type="entry name" value="PROPHAGE INTEGRASE INTS-RELATED"/>
    <property type="match status" value="1"/>
</dbReference>
<dbReference type="PROSITE" id="PS51898">
    <property type="entry name" value="TYR_RECOMBINASE"/>
    <property type="match status" value="1"/>
</dbReference>
<keyword evidence="4" id="KW-0233">DNA recombination</keyword>
<protein>
    <submittedName>
        <fullName evidence="6">Integrase</fullName>
    </submittedName>
</protein>
<reference evidence="6 7" key="1">
    <citation type="submission" date="2016-10" db="EMBL/GenBank/DDBJ databases">
        <authorList>
            <person name="de Groot N.N."/>
        </authorList>
    </citation>
    <scope>NUCLEOTIDE SEQUENCE [LARGE SCALE GENOMIC DNA]</scope>
    <source>
        <strain evidence="6 7">DSM 16957</strain>
    </source>
</reference>
<dbReference type="InterPro" id="IPR002104">
    <property type="entry name" value="Integrase_catalytic"/>
</dbReference>
<dbReference type="InterPro" id="IPR053876">
    <property type="entry name" value="Phage_int_M"/>
</dbReference>
<feature type="domain" description="Tyr recombinase" evidence="5">
    <location>
        <begin position="202"/>
        <end position="384"/>
    </location>
</feature>
<dbReference type="InterPro" id="IPR025166">
    <property type="entry name" value="Integrase_DNA_bind_dom"/>
</dbReference>
<proteinExistence type="inferred from homology"/>
<evidence type="ECO:0000259" key="5">
    <source>
        <dbReference type="PROSITE" id="PS51898"/>
    </source>
</evidence>
<dbReference type="Pfam" id="PF22022">
    <property type="entry name" value="Phage_int_M"/>
    <property type="match status" value="1"/>
</dbReference>
<evidence type="ECO:0000256" key="2">
    <source>
        <dbReference type="ARBA" id="ARBA00022908"/>
    </source>
</evidence>
<dbReference type="CDD" id="cd00801">
    <property type="entry name" value="INT_P4_C"/>
    <property type="match status" value="1"/>
</dbReference>
<dbReference type="InterPro" id="IPR038488">
    <property type="entry name" value="Integrase_DNA-bd_sf"/>
</dbReference>
<dbReference type="OrthoDB" id="9795573at2"/>
<dbReference type="Gene3D" id="1.10.150.130">
    <property type="match status" value="1"/>
</dbReference>
<organism evidence="6 7">
    <name type="scientific">Aquimonas voraii</name>
    <dbReference type="NCBI Taxonomy" id="265719"/>
    <lineage>
        <taxon>Bacteria</taxon>
        <taxon>Pseudomonadati</taxon>
        <taxon>Pseudomonadota</taxon>
        <taxon>Gammaproteobacteria</taxon>
        <taxon>Lysobacterales</taxon>
        <taxon>Lysobacteraceae</taxon>
        <taxon>Aquimonas</taxon>
    </lineage>
</organism>
<dbReference type="SUPFAM" id="SSF56349">
    <property type="entry name" value="DNA breaking-rejoining enzymes"/>
    <property type="match status" value="1"/>
</dbReference>
<dbReference type="AlphaFoldDB" id="A0A1G6RN65"/>
<dbReference type="InterPro" id="IPR013762">
    <property type="entry name" value="Integrase-like_cat_sf"/>
</dbReference>
<dbReference type="PANTHER" id="PTHR30629">
    <property type="entry name" value="PROPHAGE INTEGRASE"/>
    <property type="match status" value="1"/>
</dbReference>
<evidence type="ECO:0000313" key="6">
    <source>
        <dbReference type="EMBL" id="SDD06102.1"/>
    </source>
</evidence>
<evidence type="ECO:0000313" key="7">
    <source>
        <dbReference type="Proteomes" id="UP000199603"/>
    </source>
</evidence>
<dbReference type="InterPro" id="IPR011010">
    <property type="entry name" value="DNA_brk_join_enz"/>
</dbReference>
<dbReference type="InterPro" id="IPR050808">
    <property type="entry name" value="Phage_Integrase"/>
</dbReference>
<keyword evidence="7" id="KW-1185">Reference proteome</keyword>
<evidence type="ECO:0000256" key="4">
    <source>
        <dbReference type="ARBA" id="ARBA00023172"/>
    </source>
</evidence>
<dbReference type="GO" id="GO:0003677">
    <property type="term" value="F:DNA binding"/>
    <property type="evidence" value="ECO:0007669"/>
    <property type="project" value="UniProtKB-KW"/>
</dbReference>
<keyword evidence="2" id="KW-0229">DNA integration</keyword>
<gene>
    <name evidence="6" type="ORF">SAMN04488509_10110</name>
</gene>
<sequence>MRQLSDMACRKAAPADKPRRLFDGRGLYLEVSPAGGKLWRLKYRFDGKERRLALGKYPEVSLTEARKRREEARELVAKGIDPGQAKKDAKARKRAAVENTFEAVANAWLGRQNIGAVTRAKIEWILREKLNPYLGARAVGEIEPPELLAALRRCEAAGILETTRRARSVAGRVFRYAVACGFAQRDPSRDLQGALASRRPVSHPAVTDPETLGELLRAIEGSQASFIVKSALRLAPMVFVRPGELRSAAWSEIDLESGTWSIPDARMKMRKPHIVPLARQAVGILREVHAATGPDGFVFPASRGKGRPMSENTLAAALAGIGWRDRQSAHGFRATARTLLDEVLGFRIDWIEHQLAHEVKDPLGRAYNRTQHLPDRRRMMQAWADYLEALRGRQRGAR</sequence>
<dbReference type="Pfam" id="PF00589">
    <property type="entry name" value="Phage_integrase"/>
    <property type="match status" value="1"/>
</dbReference>